<dbReference type="PANTHER" id="PTHR42711:SF5">
    <property type="entry name" value="ABC TRANSPORTER ATP-BINDING PROTEIN NATA"/>
    <property type="match status" value="1"/>
</dbReference>
<reference evidence="9" key="1">
    <citation type="submission" date="2022-06" db="EMBL/GenBank/DDBJ databases">
        <title>Ornithinimicrobium HY1793.</title>
        <authorList>
            <person name="Huang Y."/>
        </authorList>
    </citation>
    <scope>NUCLEOTIDE SEQUENCE</scope>
    <source>
        <strain evidence="9">HY1793</strain>
    </source>
</reference>
<dbReference type="SMART" id="SM00382">
    <property type="entry name" value="AAA"/>
    <property type="match status" value="1"/>
</dbReference>
<evidence type="ECO:0000256" key="6">
    <source>
        <dbReference type="ARBA" id="ARBA00023251"/>
    </source>
</evidence>
<dbReference type="PROSITE" id="PS50893">
    <property type="entry name" value="ABC_TRANSPORTER_2"/>
    <property type="match status" value="1"/>
</dbReference>
<evidence type="ECO:0000256" key="2">
    <source>
        <dbReference type="ARBA" id="ARBA00005417"/>
    </source>
</evidence>
<feature type="domain" description="ABC transporter" evidence="8">
    <location>
        <begin position="26"/>
        <end position="251"/>
    </location>
</feature>
<keyword evidence="4" id="KW-0547">Nucleotide-binding</keyword>
<comment type="subcellular location">
    <subcellularLocation>
        <location evidence="1">Cell membrane</location>
        <topology evidence="1">Peripheral membrane protein</topology>
    </subcellularLocation>
</comment>
<dbReference type="Pfam" id="PF00005">
    <property type="entry name" value="ABC_tran"/>
    <property type="match status" value="1"/>
</dbReference>
<dbReference type="InterPro" id="IPR027417">
    <property type="entry name" value="P-loop_NTPase"/>
</dbReference>
<dbReference type="RefSeq" id="WP_252595381.1">
    <property type="nucleotide sequence ID" value="NZ_CP099489.1"/>
</dbReference>
<dbReference type="Proteomes" id="UP001056455">
    <property type="component" value="Chromosome"/>
</dbReference>
<keyword evidence="3" id="KW-0813">Transport</keyword>
<dbReference type="Gene3D" id="3.40.50.300">
    <property type="entry name" value="P-loop containing nucleotide triphosphate hydrolases"/>
    <property type="match status" value="1"/>
</dbReference>
<evidence type="ECO:0000256" key="5">
    <source>
        <dbReference type="ARBA" id="ARBA00022840"/>
    </source>
</evidence>
<accession>A0ABY4YZX7</accession>
<evidence type="ECO:0000313" key="9">
    <source>
        <dbReference type="EMBL" id="USQ81845.1"/>
    </source>
</evidence>
<dbReference type="SUPFAM" id="SSF52540">
    <property type="entry name" value="P-loop containing nucleoside triphosphate hydrolases"/>
    <property type="match status" value="1"/>
</dbReference>
<protein>
    <submittedName>
        <fullName evidence="9">ABC transporter ATP-binding protein</fullName>
    </submittedName>
</protein>
<evidence type="ECO:0000259" key="8">
    <source>
        <dbReference type="PROSITE" id="PS50893"/>
    </source>
</evidence>
<evidence type="ECO:0000313" key="10">
    <source>
        <dbReference type="Proteomes" id="UP001056455"/>
    </source>
</evidence>
<dbReference type="InterPro" id="IPR017871">
    <property type="entry name" value="ABC_transporter-like_CS"/>
</dbReference>
<proteinExistence type="inferred from homology"/>
<evidence type="ECO:0000256" key="3">
    <source>
        <dbReference type="ARBA" id="ARBA00022448"/>
    </source>
</evidence>
<evidence type="ECO:0000256" key="7">
    <source>
        <dbReference type="SAM" id="MobiDB-lite"/>
    </source>
</evidence>
<feature type="region of interest" description="Disordered" evidence="7">
    <location>
        <begin position="1"/>
        <end position="22"/>
    </location>
</feature>
<name>A0ABY4YZX7_9MICO</name>
<evidence type="ECO:0000256" key="4">
    <source>
        <dbReference type="ARBA" id="ARBA00022741"/>
    </source>
</evidence>
<dbReference type="EMBL" id="CP099489">
    <property type="protein sequence ID" value="USQ81845.1"/>
    <property type="molecule type" value="Genomic_DNA"/>
</dbReference>
<dbReference type="PANTHER" id="PTHR42711">
    <property type="entry name" value="ABC TRANSPORTER ATP-BINDING PROTEIN"/>
    <property type="match status" value="1"/>
</dbReference>
<dbReference type="GO" id="GO:0005524">
    <property type="term" value="F:ATP binding"/>
    <property type="evidence" value="ECO:0007669"/>
    <property type="project" value="UniProtKB-KW"/>
</dbReference>
<dbReference type="InterPro" id="IPR003439">
    <property type="entry name" value="ABC_transporter-like_ATP-bd"/>
</dbReference>
<keyword evidence="6" id="KW-0046">Antibiotic resistance</keyword>
<dbReference type="InterPro" id="IPR003593">
    <property type="entry name" value="AAA+_ATPase"/>
</dbReference>
<comment type="similarity">
    <text evidence="2">Belongs to the ABC transporter superfamily.</text>
</comment>
<dbReference type="InterPro" id="IPR050763">
    <property type="entry name" value="ABC_transporter_ATP-binding"/>
</dbReference>
<gene>
    <name evidence="9" type="ORF">NF556_09435</name>
</gene>
<keyword evidence="5 9" id="KW-0067">ATP-binding</keyword>
<evidence type="ECO:0000256" key="1">
    <source>
        <dbReference type="ARBA" id="ARBA00004202"/>
    </source>
</evidence>
<organism evidence="9 10">
    <name type="scientific">Ornithinimicrobium faecis</name>
    <dbReference type="NCBI Taxonomy" id="2934158"/>
    <lineage>
        <taxon>Bacteria</taxon>
        <taxon>Bacillati</taxon>
        <taxon>Actinomycetota</taxon>
        <taxon>Actinomycetes</taxon>
        <taxon>Micrococcales</taxon>
        <taxon>Ornithinimicrobiaceae</taxon>
        <taxon>Ornithinimicrobium</taxon>
    </lineage>
</organism>
<dbReference type="CDD" id="cd03230">
    <property type="entry name" value="ABC_DR_subfamily_A"/>
    <property type="match status" value="1"/>
</dbReference>
<dbReference type="PROSITE" id="PS00211">
    <property type="entry name" value="ABC_TRANSPORTER_1"/>
    <property type="match status" value="1"/>
</dbReference>
<keyword evidence="10" id="KW-1185">Reference proteome</keyword>
<sequence>MSPPLLEAGAQVSPTDQDPADSPLHIEVSGLRKEYGDFAAVDDLDLQVRQGEVFALLGPNGAGKTTTLEILVGVRQRTAGEVSVLGQDPGADKRDWRNRIGVVPQNTAEYLDLTVREVIDHFGSFYSDPIPTEELIDMVGLGSKARSRTVSLSGGQKRRLDVAVGVVGRPDMVFLDEPTTGLDPEARREAWQLVTYFRELGATTVLTTHYLDEAETLADRAGIIARGKMLTVGTIAELGHSAGGGSLISFEEIGDVREAVPPELARLEEPVSGMRPTTTLATERPTETVALLIAWARDNGHQELSGLSVHRPTLEDTYLRLIQKAQDEVNS</sequence>